<feature type="transmembrane region" description="Helical" evidence="4">
    <location>
        <begin position="57"/>
        <end position="74"/>
    </location>
</feature>
<gene>
    <name evidence="5" type="ORF">NTG6680_0982</name>
</gene>
<reference evidence="5 6" key="1">
    <citation type="submission" date="2021-10" db="EMBL/GenBank/DDBJ databases">
        <authorList>
            <person name="Koch H."/>
        </authorList>
    </citation>
    <scope>NUCLEOTIDE SEQUENCE [LARGE SCALE GENOMIC DNA]</scope>
    <source>
        <strain evidence="5">6680</strain>
    </source>
</reference>
<dbReference type="SUPFAM" id="SSF48452">
    <property type="entry name" value="TPR-like"/>
    <property type="match status" value="1"/>
</dbReference>
<name>A0ABN8AHL8_9PROT</name>
<keyword evidence="4" id="KW-1133">Transmembrane helix</keyword>
<feature type="transmembrane region" description="Helical" evidence="4">
    <location>
        <begin position="260"/>
        <end position="281"/>
    </location>
</feature>
<feature type="transmembrane region" description="Helical" evidence="4">
    <location>
        <begin position="86"/>
        <end position="104"/>
    </location>
</feature>
<accession>A0ABN8AHL8</accession>
<dbReference type="InterPro" id="IPR052346">
    <property type="entry name" value="O-mannosyl-transferase_TMTC"/>
</dbReference>
<feature type="repeat" description="TPR" evidence="3">
    <location>
        <begin position="462"/>
        <end position="495"/>
    </location>
</feature>
<feature type="transmembrane region" description="Helical" evidence="4">
    <location>
        <begin position="116"/>
        <end position="139"/>
    </location>
</feature>
<dbReference type="Pfam" id="PF14559">
    <property type="entry name" value="TPR_19"/>
    <property type="match status" value="1"/>
</dbReference>
<dbReference type="InterPro" id="IPR011990">
    <property type="entry name" value="TPR-like_helical_dom_sf"/>
</dbReference>
<evidence type="ECO:0000256" key="1">
    <source>
        <dbReference type="ARBA" id="ARBA00022737"/>
    </source>
</evidence>
<dbReference type="RefSeq" id="WP_239796200.1">
    <property type="nucleotide sequence ID" value="NZ_OU912926.1"/>
</dbReference>
<feature type="transmembrane region" description="Helical" evidence="4">
    <location>
        <begin position="16"/>
        <end position="37"/>
    </location>
</feature>
<keyword evidence="4" id="KW-0472">Membrane</keyword>
<dbReference type="PROSITE" id="PS50005">
    <property type="entry name" value="TPR"/>
    <property type="match status" value="1"/>
</dbReference>
<dbReference type="EMBL" id="OU912926">
    <property type="protein sequence ID" value="CAG9932235.1"/>
    <property type="molecule type" value="Genomic_DNA"/>
</dbReference>
<evidence type="ECO:0000313" key="6">
    <source>
        <dbReference type="Proteomes" id="UP000839052"/>
    </source>
</evidence>
<feature type="transmembrane region" description="Helical" evidence="4">
    <location>
        <begin position="213"/>
        <end position="232"/>
    </location>
</feature>
<feature type="transmembrane region" description="Helical" evidence="4">
    <location>
        <begin position="146"/>
        <end position="165"/>
    </location>
</feature>
<dbReference type="Gene3D" id="1.25.40.10">
    <property type="entry name" value="Tetratricopeptide repeat domain"/>
    <property type="match status" value="1"/>
</dbReference>
<evidence type="ECO:0000313" key="5">
    <source>
        <dbReference type="EMBL" id="CAG9932235.1"/>
    </source>
</evidence>
<evidence type="ECO:0000256" key="2">
    <source>
        <dbReference type="ARBA" id="ARBA00022803"/>
    </source>
</evidence>
<dbReference type="PANTHER" id="PTHR44227">
    <property type="match status" value="1"/>
</dbReference>
<feature type="transmembrane region" description="Helical" evidence="4">
    <location>
        <begin position="383"/>
        <end position="402"/>
    </location>
</feature>
<feature type="transmembrane region" description="Helical" evidence="4">
    <location>
        <begin position="171"/>
        <end position="201"/>
    </location>
</feature>
<evidence type="ECO:0000256" key="3">
    <source>
        <dbReference type="PROSITE-ProRule" id="PRU00339"/>
    </source>
</evidence>
<dbReference type="SMART" id="SM00028">
    <property type="entry name" value="TPR"/>
    <property type="match status" value="2"/>
</dbReference>
<keyword evidence="2 3" id="KW-0802">TPR repeat</keyword>
<dbReference type="Proteomes" id="UP000839052">
    <property type="component" value="Chromosome"/>
</dbReference>
<organism evidence="5 6">
    <name type="scientific">Candidatus Nitrotoga arctica</name>
    <dbReference type="NCBI Taxonomy" id="453162"/>
    <lineage>
        <taxon>Bacteria</taxon>
        <taxon>Pseudomonadati</taxon>
        <taxon>Pseudomonadota</taxon>
        <taxon>Betaproteobacteria</taxon>
        <taxon>Nitrosomonadales</taxon>
        <taxon>Gallionellaceae</taxon>
        <taxon>Candidatus Nitrotoga</taxon>
    </lineage>
</organism>
<feature type="transmembrane region" description="Helical" evidence="4">
    <location>
        <begin position="356"/>
        <end position="377"/>
    </location>
</feature>
<sequence length="546" mass="61773">MNFFSKFVYPLDRIKALFLALLVIVVYVPFLNNPLIFDDVPFFDAAIDHYANTLFRLDLRWFPYTTFGVTWVFFGEDQPVFRIQNLLLHGVNVFLLLLVLRMWIKLFITDASKENIVNWGAWLGALVFACHPLAVYGVGYLIQRSILMATMFALVMQLAYLRGLLEGDKRYMALAVMAYFLALFSKEHSLMAPAILLPLTFAIRAQNKLSSRALLATWLGFVLVGLLVVLRIKGVFGVPYEKDAAALFGEQALLQGTSSLHLLSVLTQAGLFFKYCLLMLVPNPAWMSIDMREPFILTWKEWTSWIGLVSFVVYGAIALIFLLRGGRAALLGLALLYPWCYFMVEFSSIRVQEIFVLYRSYLWLPGYMLLLPLVFSSFPSRKIMLVGALAVLLLVPLAWNRLWVLADKYRLWDDAVRLLHGEDRLGAHRTYFIRGQASAAVKNWDAAIADYQKSLAINSTYPEVNIALASAYSNSGRYTEALTEFDKVIAGNPKNASAYYGKSFVLKNLRDMAGSIKQMEKSCQLGLQQACVIVALSQQQHKNVSP</sequence>
<proteinExistence type="predicted"/>
<feature type="transmembrane region" description="Helical" evidence="4">
    <location>
        <begin position="328"/>
        <end position="344"/>
    </location>
</feature>
<dbReference type="InterPro" id="IPR019734">
    <property type="entry name" value="TPR_rpt"/>
</dbReference>
<evidence type="ECO:0000256" key="4">
    <source>
        <dbReference type="SAM" id="Phobius"/>
    </source>
</evidence>
<protein>
    <submittedName>
        <fullName evidence="5">TPR_REGION domain-containing protein</fullName>
    </submittedName>
</protein>
<dbReference type="PANTHER" id="PTHR44227:SF3">
    <property type="entry name" value="PROTEIN O-MANNOSYL-TRANSFERASE TMTC4"/>
    <property type="match status" value="1"/>
</dbReference>
<keyword evidence="6" id="KW-1185">Reference proteome</keyword>
<keyword evidence="4" id="KW-0812">Transmembrane</keyword>
<feature type="transmembrane region" description="Helical" evidence="4">
    <location>
        <begin position="302"/>
        <end position="322"/>
    </location>
</feature>
<keyword evidence="1" id="KW-0677">Repeat</keyword>